<evidence type="ECO:0000313" key="5">
    <source>
        <dbReference type="Proteomes" id="UP001180842"/>
    </source>
</evidence>
<dbReference type="EMBL" id="JARQAZ010000005">
    <property type="protein sequence ID" value="MDT2770681.1"/>
    <property type="molecule type" value="Genomic_DNA"/>
</dbReference>
<evidence type="ECO:0000313" key="6">
    <source>
        <dbReference type="Proteomes" id="UP001269061"/>
    </source>
</evidence>
<comment type="caution">
    <text evidence="3">The sequence shown here is derived from an EMBL/GenBank/DDBJ whole genome shotgun (WGS) entry which is preliminary data.</text>
</comment>
<dbReference type="Proteomes" id="UP001180842">
    <property type="component" value="Unassembled WGS sequence"/>
</dbReference>
<evidence type="ECO:0000256" key="1">
    <source>
        <dbReference type="SAM" id="MobiDB-lite"/>
    </source>
</evidence>
<name>A0AAE4HYH5_9ENTE</name>
<organism evidence="3 5">
    <name type="scientific">Enterococcus pseudoavium</name>
    <dbReference type="NCBI Taxonomy" id="44007"/>
    <lineage>
        <taxon>Bacteria</taxon>
        <taxon>Bacillati</taxon>
        <taxon>Bacillota</taxon>
        <taxon>Bacilli</taxon>
        <taxon>Lactobacillales</taxon>
        <taxon>Enterococcaceae</taxon>
        <taxon>Enterococcus</taxon>
    </lineage>
</organism>
<evidence type="ECO:0000313" key="4">
    <source>
        <dbReference type="EMBL" id="MDT2770681.1"/>
    </source>
</evidence>
<dbReference type="AlphaFoldDB" id="A0AAE4HYH5"/>
<dbReference type="InterPro" id="IPR025164">
    <property type="entry name" value="Toastrack_DUF4097"/>
</dbReference>
<feature type="compositionally biased region" description="Polar residues" evidence="1">
    <location>
        <begin position="236"/>
        <end position="251"/>
    </location>
</feature>
<dbReference type="EMBL" id="JARQAI010000003">
    <property type="protein sequence ID" value="MDT2736315.1"/>
    <property type="molecule type" value="Genomic_DNA"/>
</dbReference>
<dbReference type="Pfam" id="PF13349">
    <property type="entry name" value="DUF4097"/>
    <property type="match status" value="1"/>
</dbReference>
<feature type="region of interest" description="Disordered" evidence="1">
    <location>
        <begin position="235"/>
        <end position="257"/>
    </location>
</feature>
<keyword evidence="6" id="KW-1185">Reference proteome</keyword>
<reference evidence="3 6" key="1">
    <citation type="submission" date="2023-03" db="EMBL/GenBank/DDBJ databases">
        <authorList>
            <person name="Shen W."/>
            <person name="Cai J."/>
        </authorList>
    </citation>
    <scope>NUCLEOTIDE SEQUENCE</scope>
    <source>
        <strain evidence="3">P69-2</strain>
        <strain evidence="4 6">Y59</strain>
    </source>
</reference>
<evidence type="ECO:0000259" key="2">
    <source>
        <dbReference type="Pfam" id="PF13349"/>
    </source>
</evidence>
<dbReference type="RefSeq" id="WP_067627110.1">
    <property type="nucleotide sequence ID" value="NZ_BAAAXL010000024.1"/>
</dbReference>
<gene>
    <name evidence="3" type="ORF">P7H00_04070</name>
    <name evidence="4" type="ORF">P7H46_07455</name>
</gene>
<feature type="domain" description="DUF4097" evidence="2">
    <location>
        <begin position="39"/>
        <end position="267"/>
    </location>
</feature>
<proteinExistence type="predicted"/>
<sequence length="271" mass="29879">MKKIIIGVVLVGVALVSMSSLVFHHQINNETFSTGKTVKKLSVDDRNMPLEVVGVSSNYTKIHYSKGRGIKYRIKQTSDSLRLERQKSFGFNFDFFNFGNNNAKVTIEIPKTDLKELQLETTNGKISAKNLTLENLDLETTNSKLTVHDVTAQTIDAETTNGKVDLSQLTFSEGSFETSNSKMNLAHLTFKEGDFQTSNGKINLLDLKPSDALSLKTSNAKVNGTIIGDREDFSMETKTSNGSNNLGNHTSGSKELEVRTSNGDIEIVFVD</sequence>
<protein>
    <submittedName>
        <fullName evidence="3">DUF4097 family beta strand repeat-containing protein</fullName>
    </submittedName>
</protein>
<evidence type="ECO:0000313" key="3">
    <source>
        <dbReference type="EMBL" id="MDT2736315.1"/>
    </source>
</evidence>
<accession>A0AAE4HYH5</accession>
<dbReference type="Proteomes" id="UP001269061">
    <property type="component" value="Unassembled WGS sequence"/>
</dbReference>